<evidence type="ECO:0000313" key="1">
    <source>
        <dbReference type="EMBL" id="EDS91836.1"/>
    </source>
</evidence>
<organism evidence="1 2">
    <name type="scientific">Escherichia albertii (strain TW07627)</name>
    <dbReference type="NCBI Taxonomy" id="502347"/>
    <lineage>
        <taxon>Bacteria</taxon>
        <taxon>Pseudomonadati</taxon>
        <taxon>Pseudomonadota</taxon>
        <taxon>Gammaproteobacteria</taxon>
        <taxon>Enterobacterales</taxon>
        <taxon>Enterobacteriaceae</taxon>
        <taxon>Escherichia</taxon>
    </lineage>
</organism>
<dbReference type="Proteomes" id="UP000003042">
    <property type="component" value="Unassembled WGS sequence"/>
</dbReference>
<sequence length="40" mass="4297">MPGCYSFLSQQRHSDGAFSFANPLPAQLSGKTISQRHACG</sequence>
<name>A0ABC9NNH9_ESCAT</name>
<dbReference type="AlphaFoldDB" id="A0ABC9NNH9"/>
<dbReference type="EMBL" id="ABKX01000005">
    <property type="protein sequence ID" value="EDS91836.1"/>
    <property type="molecule type" value="Genomic_DNA"/>
</dbReference>
<reference evidence="1 2" key="1">
    <citation type="submission" date="2008-02" db="EMBL/GenBank/DDBJ databases">
        <title>Annotation of Escherichia albertii TW07627.</title>
        <authorList>
            <person name="Sutton G."/>
            <person name="Whittam T.S."/>
            <person name="Sebastian Y."/>
        </authorList>
    </citation>
    <scope>NUCLEOTIDE SEQUENCE [LARGE SCALE GENOMIC DNA]</scope>
    <source>
        <strain evidence="1 2">TW07627</strain>
    </source>
</reference>
<protein>
    <recommendedName>
        <fullName evidence="3">Replication protein RepA</fullName>
    </recommendedName>
</protein>
<comment type="caution">
    <text evidence="1">The sequence shown here is derived from an EMBL/GenBank/DDBJ whole genome shotgun (WGS) entry which is preliminary data.</text>
</comment>
<proteinExistence type="predicted"/>
<gene>
    <name evidence="1" type="ORF">ESCAB7627_2699</name>
</gene>
<accession>A0ABC9NNH9</accession>
<evidence type="ECO:0008006" key="3">
    <source>
        <dbReference type="Google" id="ProtNLM"/>
    </source>
</evidence>
<evidence type="ECO:0000313" key="2">
    <source>
        <dbReference type="Proteomes" id="UP000003042"/>
    </source>
</evidence>